<comment type="caution">
    <text evidence="3">The sequence shown here is derived from an EMBL/GenBank/DDBJ whole genome shotgun (WGS) entry which is preliminary data.</text>
</comment>
<name>A0A1Q8VYX3_9ACTO</name>
<organism evidence="3 4">
    <name type="scientific">Actinomyces oris</name>
    <dbReference type="NCBI Taxonomy" id="544580"/>
    <lineage>
        <taxon>Bacteria</taxon>
        <taxon>Bacillati</taxon>
        <taxon>Actinomycetota</taxon>
        <taxon>Actinomycetes</taxon>
        <taxon>Actinomycetales</taxon>
        <taxon>Actinomycetaceae</taxon>
        <taxon>Actinomyces</taxon>
    </lineage>
</organism>
<gene>
    <name evidence="3" type="ORF">BKH27_06280</name>
</gene>
<protein>
    <submittedName>
        <fullName evidence="3">Uncharacterized protein</fullName>
    </submittedName>
</protein>
<feature type="transmembrane region" description="Helical" evidence="2">
    <location>
        <begin position="57"/>
        <end position="76"/>
    </location>
</feature>
<reference evidence="3 4" key="1">
    <citation type="submission" date="2016-12" db="EMBL/GenBank/DDBJ databases">
        <title>Genomic comparison of strains in the 'Actinomyces naeslundii' group.</title>
        <authorList>
            <person name="Mughal S.R."/>
            <person name="Do T."/>
            <person name="Gilbert S.C."/>
            <person name="Witherden E.A."/>
            <person name="Didelot X."/>
            <person name="Beighton D."/>
        </authorList>
    </citation>
    <scope>NUCLEOTIDE SEQUENCE [LARGE SCALE GENOMIC DNA]</scope>
    <source>
        <strain evidence="3 4">MMRCO6-1</strain>
    </source>
</reference>
<dbReference type="Proteomes" id="UP000185772">
    <property type="component" value="Unassembled WGS sequence"/>
</dbReference>
<keyword evidence="2" id="KW-0812">Transmembrane</keyword>
<keyword evidence="2" id="KW-1133">Transmembrane helix</keyword>
<accession>A0A1Q8VYX3</accession>
<evidence type="ECO:0000313" key="3">
    <source>
        <dbReference type="EMBL" id="OLO53611.1"/>
    </source>
</evidence>
<dbReference type="EMBL" id="MSKM01000019">
    <property type="protein sequence ID" value="OLO53611.1"/>
    <property type="molecule type" value="Genomic_DNA"/>
</dbReference>
<feature type="transmembrane region" description="Helical" evidence="2">
    <location>
        <begin position="30"/>
        <end position="51"/>
    </location>
</feature>
<feature type="region of interest" description="Disordered" evidence="1">
    <location>
        <begin position="175"/>
        <end position="194"/>
    </location>
</feature>
<dbReference type="RefSeq" id="WP_075371107.1">
    <property type="nucleotide sequence ID" value="NZ_MSKM01000019.1"/>
</dbReference>
<keyword evidence="2" id="KW-0472">Membrane</keyword>
<proteinExistence type="predicted"/>
<evidence type="ECO:0000313" key="4">
    <source>
        <dbReference type="Proteomes" id="UP000185772"/>
    </source>
</evidence>
<feature type="compositionally biased region" description="Gly residues" evidence="1">
    <location>
        <begin position="182"/>
        <end position="194"/>
    </location>
</feature>
<evidence type="ECO:0000256" key="2">
    <source>
        <dbReference type="SAM" id="Phobius"/>
    </source>
</evidence>
<evidence type="ECO:0000256" key="1">
    <source>
        <dbReference type="SAM" id="MobiDB-lite"/>
    </source>
</evidence>
<dbReference type="AlphaFoldDB" id="A0A1Q8VYX3"/>
<sequence length="194" mass="20758">MTVTQSGAEGGGHAARFEPIIRRSSPQERVIAWGLIAVGLLGLAIGLAIMTYGQLRGMLACLAAATLCLLVGYLTLRPRTVFDRSGIHSRTLLRSYDLAWPGSRDDFDITRETRSARRIGGAGPSVQATVRSEAGTVVLGGMTTRALTEPRARYLMEDELDRLWAWAASWGLVPAEDPEGNGTRGGEGNGPSHP</sequence>